<evidence type="ECO:0000313" key="14">
    <source>
        <dbReference type="EMBL" id="KAJ9700548.1"/>
    </source>
</evidence>
<feature type="region of interest" description="Disordered" evidence="12">
    <location>
        <begin position="854"/>
        <end position="903"/>
    </location>
</feature>
<dbReference type="PANTHER" id="PTHR31846">
    <property type="entry name" value="CRS1 / YHBY (CRM) DOMAIN-CONTAINING PROTEIN"/>
    <property type="match status" value="1"/>
</dbReference>
<evidence type="ECO:0000313" key="15">
    <source>
        <dbReference type="Proteomes" id="UP001168098"/>
    </source>
</evidence>
<organism evidence="14 15">
    <name type="scientific">Vitis rotundifolia</name>
    <name type="common">Muscadine grape</name>
    <dbReference type="NCBI Taxonomy" id="103349"/>
    <lineage>
        <taxon>Eukaryota</taxon>
        <taxon>Viridiplantae</taxon>
        <taxon>Streptophyta</taxon>
        <taxon>Embryophyta</taxon>
        <taxon>Tracheophyta</taxon>
        <taxon>Spermatophyta</taxon>
        <taxon>Magnoliopsida</taxon>
        <taxon>eudicotyledons</taxon>
        <taxon>Gunneridae</taxon>
        <taxon>Pentapetalae</taxon>
        <taxon>rosids</taxon>
        <taxon>Vitales</taxon>
        <taxon>Vitaceae</taxon>
        <taxon>Viteae</taxon>
        <taxon>Vitis</taxon>
    </lineage>
</organism>
<keyword evidence="5" id="KW-0677">Repeat</keyword>
<keyword evidence="7" id="KW-0809">Transit peptide</keyword>
<reference evidence="14 15" key="1">
    <citation type="journal article" date="2023" name="BMC Biotechnol.">
        <title>Vitis rotundifolia cv Carlos genome sequencing.</title>
        <authorList>
            <person name="Huff M."/>
            <person name="Hulse-Kemp A."/>
            <person name="Scheffler B."/>
            <person name="Youngblood R."/>
            <person name="Simpson S."/>
            <person name="Babiker E."/>
            <person name="Staton M."/>
        </authorList>
    </citation>
    <scope>NUCLEOTIDE SEQUENCE [LARGE SCALE GENOMIC DNA]</scope>
    <source>
        <tissue evidence="14">Leaf</tissue>
    </source>
</reference>
<dbReference type="PANTHER" id="PTHR31846:SF19">
    <property type="entry name" value="CRM-DOMAIN CONTAINING FACTOR CFM3A, CHLOROPLASTIC_MITOCHONDRIAL"/>
    <property type="match status" value="1"/>
</dbReference>
<comment type="subcellular location">
    <subcellularLocation>
        <location evidence="1">Plastid</location>
        <location evidence="1">Chloroplast</location>
    </subcellularLocation>
</comment>
<dbReference type="InterPro" id="IPR045278">
    <property type="entry name" value="CRS1/CFM2/CFM3"/>
</dbReference>
<dbReference type="GO" id="GO:0009507">
    <property type="term" value="C:chloroplast"/>
    <property type="evidence" value="ECO:0007669"/>
    <property type="project" value="UniProtKB-SubCell"/>
</dbReference>
<evidence type="ECO:0000256" key="1">
    <source>
        <dbReference type="ARBA" id="ARBA00004229"/>
    </source>
</evidence>
<evidence type="ECO:0000256" key="9">
    <source>
        <dbReference type="ARBA" id="ARBA00023274"/>
    </source>
</evidence>
<evidence type="ECO:0000256" key="5">
    <source>
        <dbReference type="ARBA" id="ARBA00022737"/>
    </source>
</evidence>
<evidence type="ECO:0000256" key="7">
    <source>
        <dbReference type="ARBA" id="ARBA00022946"/>
    </source>
</evidence>
<comment type="caution">
    <text evidence="14">The sequence shown here is derived from an EMBL/GenBank/DDBJ whole genome shotgun (WGS) entry which is preliminary data.</text>
</comment>
<dbReference type="FunFam" id="3.30.110.60:FF:000002">
    <property type="entry name" value="CRS2-associated factor 1, chloroplastic"/>
    <property type="match status" value="2"/>
</dbReference>
<dbReference type="PROSITE" id="PS51295">
    <property type="entry name" value="CRM"/>
    <property type="match status" value="3"/>
</dbReference>
<evidence type="ECO:0000256" key="11">
    <source>
        <dbReference type="SAM" id="Coils"/>
    </source>
</evidence>
<keyword evidence="8" id="KW-0508">mRNA splicing</keyword>
<feature type="domain" description="CRM" evidence="13">
    <location>
        <begin position="218"/>
        <end position="314"/>
    </location>
</feature>
<evidence type="ECO:0000256" key="12">
    <source>
        <dbReference type="SAM" id="MobiDB-lite"/>
    </source>
</evidence>
<keyword evidence="11" id="KW-0175">Coiled coil</keyword>
<dbReference type="InterPro" id="IPR035920">
    <property type="entry name" value="YhbY-like_sf"/>
</dbReference>
<feature type="domain" description="CRM" evidence="13">
    <location>
        <begin position="643"/>
        <end position="743"/>
    </location>
</feature>
<keyword evidence="6 10" id="KW-0694">RNA-binding</keyword>
<evidence type="ECO:0000256" key="8">
    <source>
        <dbReference type="ARBA" id="ARBA00023187"/>
    </source>
</evidence>
<dbReference type="Gene3D" id="3.30.110.60">
    <property type="entry name" value="YhbY-like"/>
    <property type="match status" value="3"/>
</dbReference>
<dbReference type="Proteomes" id="UP001168098">
    <property type="component" value="Unassembled WGS sequence"/>
</dbReference>
<dbReference type="SMART" id="SM01103">
    <property type="entry name" value="CRS1_YhbY"/>
    <property type="match status" value="3"/>
</dbReference>
<keyword evidence="3" id="KW-0934">Plastid</keyword>
<evidence type="ECO:0000256" key="4">
    <source>
        <dbReference type="ARBA" id="ARBA00022664"/>
    </source>
</evidence>
<keyword evidence="15" id="KW-1185">Reference proteome</keyword>
<dbReference type="AlphaFoldDB" id="A0AA39A3Z7"/>
<dbReference type="InterPro" id="IPR001890">
    <property type="entry name" value="RNA-binding_CRM"/>
</dbReference>
<feature type="domain" description="CRM" evidence="13">
    <location>
        <begin position="430"/>
        <end position="527"/>
    </location>
</feature>
<accession>A0AA39A3Z7</accession>
<name>A0AA39A3Z7_VITRO</name>
<feature type="compositionally biased region" description="Acidic residues" evidence="12">
    <location>
        <begin position="854"/>
        <end position="872"/>
    </location>
</feature>
<gene>
    <name evidence="14" type="ORF">PVL29_006045</name>
</gene>
<evidence type="ECO:0000256" key="2">
    <source>
        <dbReference type="ARBA" id="ARBA00022528"/>
    </source>
</evidence>
<evidence type="ECO:0000256" key="10">
    <source>
        <dbReference type="PROSITE-ProRule" id="PRU00626"/>
    </source>
</evidence>
<protein>
    <recommendedName>
        <fullName evidence="13">CRM domain-containing protein</fullName>
    </recommendedName>
</protein>
<dbReference type="FunFam" id="3.30.110.60:FF:000003">
    <property type="entry name" value="CRM-domain containing factor CFM3B, chloroplastic"/>
    <property type="match status" value="1"/>
</dbReference>
<evidence type="ECO:0000256" key="3">
    <source>
        <dbReference type="ARBA" id="ARBA00022640"/>
    </source>
</evidence>
<dbReference type="GO" id="GO:1990904">
    <property type="term" value="C:ribonucleoprotein complex"/>
    <property type="evidence" value="ECO:0007669"/>
    <property type="project" value="UniProtKB-KW"/>
</dbReference>
<dbReference type="GO" id="GO:0000373">
    <property type="term" value="P:Group II intron splicing"/>
    <property type="evidence" value="ECO:0007669"/>
    <property type="project" value="UniProtKB-ARBA"/>
</dbReference>
<feature type="coiled-coil region" evidence="11">
    <location>
        <begin position="598"/>
        <end position="632"/>
    </location>
</feature>
<sequence>MALLPSRQFYPTTTSFLESFHSTRLQFFRYGSSNRFRTHSSYVTRNTIASNSTNPQRKSNIVFTNTPVSQYDSGGVSSSGGNWIDKWNGPHQKNHPKEPRPVMNYRNSVTVSRSDGGSGSGSTMEKIVEKLKKFGYMDDVKETKENVQERIIEKGSIEDIFYIEEGILPNPHGGFSLDSPLGVENKGEGNGEVRFPWERPKVEEGSVRIKSRTSLAELTLPESELRRLRNLTMRTKNKTKIGGGGVTQAVVDMIREKWKTSEIVKLKCEGAAALNMRRIHEILERKTGGLVIWRSGTSVSLYRGVSYEVPVQLNKRMYKKNETSHSSFSSITRDSFAISSNKTSGNAPAVGSNQNVHASQATLKITDGENKDTESEVKYEDEIDKLLDGLGPRYTDWPGCDPLPIDADLLPGKIHGYQPPFRILPYGVRSSLGLKEATALRRLARVLPPHFALGRSRQLEGLAMAMIKLWERSSIAKVALKRGVQLTTSERMAEDIKKLTGGVLLSRNKDFLVFYRGKNFLSSDVTEALLERERLAKALQDEEEQARLRASTLVAPTIGITEQVGGAGTLWETLEADARWGKRLDDHDKQKMLKKAEVARHANLVRKLERRLALAERKLMKAENALSKVEEFLKPANRPADPESITDEERFMFRKLGLRMKAFLLLGRRGVFSGTVENMHLHWKYRELVKIIVKAKTFDQVKKTALALESESGGVLVSVDKVSKGFAIVVFRGKDYQRPSTLRPKNLLTKRKALARSIELQRREALYNHISALQRNVEKLRSEIEQMDIVKDHGDEELYDKLDSAYATEDEHTEEEGDEAYLETYADENDGEHESDNSIHNHHIETNFPYDIQDEEFETEAAVQDEESETEPEAPKPHMHMSWSSDGGLRTDRLETEDASLQC</sequence>
<proteinExistence type="predicted"/>
<dbReference type="GO" id="GO:0006397">
    <property type="term" value="P:mRNA processing"/>
    <property type="evidence" value="ECO:0007669"/>
    <property type="project" value="UniProtKB-KW"/>
</dbReference>
<keyword evidence="4" id="KW-0507">mRNA processing</keyword>
<dbReference type="SUPFAM" id="SSF75471">
    <property type="entry name" value="YhbY-like"/>
    <property type="match status" value="3"/>
</dbReference>
<evidence type="ECO:0000256" key="6">
    <source>
        <dbReference type="ARBA" id="ARBA00022884"/>
    </source>
</evidence>
<dbReference type="GO" id="GO:0003729">
    <property type="term" value="F:mRNA binding"/>
    <property type="evidence" value="ECO:0007669"/>
    <property type="project" value="InterPro"/>
</dbReference>
<dbReference type="Pfam" id="PF01985">
    <property type="entry name" value="CRS1_YhbY"/>
    <property type="match status" value="3"/>
</dbReference>
<feature type="coiled-coil region" evidence="11">
    <location>
        <begin position="763"/>
        <end position="790"/>
    </location>
</feature>
<dbReference type="EMBL" id="JARBHA010000005">
    <property type="protein sequence ID" value="KAJ9700548.1"/>
    <property type="molecule type" value="Genomic_DNA"/>
</dbReference>
<keyword evidence="9" id="KW-0687">Ribonucleoprotein</keyword>
<keyword evidence="2" id="KW-0150">Chloroplast</keyword>
<evidence type="ECO:0000259" key="13">
    <source>
        <dbReference type="PROSITE" id="PS51295"/>
    </source>
</evidence>